<dbReference type="PANTHER" id="PTHR33408:SF2">
    <property type="entry name" value="TRANSPOSASE DDE DOMAIN-CONTAINING PROTEIN"/>
    <property type="match status" value="1"/>
</dbReference>
<dbReference type="InterPro" id="IPR025668">
    <property type="entry name" value="Tnp_DDE_dom"/>
</dbReference>
<protein>
    <recommendedName>
        <fullName evidence="1">Transposase DDE domain-containing protein</fullName>
    </recommendedName>
</protein>
<dbReference type="Pfam" id="PF13751">
    <property type="entry name" value="DDE_Tnp_1_6"/>
    <property type="match status" value="1"/>
</dbReference>
<gene>
    <name evidence="2" type="ORF">ShirakiTB12_29300</name>
</gene>
<sequence>MRDGKPDGFHYLDHRTVDVKHNIITDTCITAGNVADSVPYLDRLDIQIKKFRFSVEAVALDAGYFTSHICKRLSEKGIFMVMGYRRFGSSNKDVPKRLFHYVQEKDVFACPMGCILSYATTSRTGDRTYKSNPSDCAVCPMRDGCFSASQKQRVVTRHIWERFKEQARLNKRTKAGKQLYRMRCTTIERSFADAKELNGYRYARYRGLKSVQMQAYLTAACQNMKKIAHYLTKTGQVMGDFYGKRRFICEMFTCFTIKNEKSLRLTRTLQVSRQSEKKGFL</sequence>
<organism evidence="2 3">
    <name type="scientific">Priestia megaterium</name>
    <name type="common">Bacillus megaterium</name>
    <dbReference type="NCBI Taxonomy" id="1404"/>
    <lineage>
        <taxon>Bacteria</taxon>
        <taxon>Bacillati</taxon>
        <taxon>Bacillota</taxon>
        <taxon>Bacilli</taxon>
        <taxon>Bacillales</taxon>
        <taxon>Bacillaceae</taxon>
        <taxon>Priestia</taxon>
    </lineage>
</organism>
<evidence type="ECO:0000259" key="1">
    <source>
        <dbReference type="Pfam" id="PF13751"/>
    </source>
</evidence>
<reference evidence="2" key="1">
    <citation type="journal article" date="2024" name="Appl Microbiol">
        <title>Effect of kuratsuki Bacillus and Priestia on Taste of Sake.</title>
        <authorList>
            <person name="Kobayashi K."/>
            <person name="Nishida H."/>
        </authorList>
    </citation>
    <scope>NUCLEOTIDE SEQUENCE</scope>
    <source>
        <strain evidence="2">B-12</strain>
    </source>
</reference>
<evidence type="ECO:0000313" key="3">
    <source>
        <dbReference type="Proteomes" id="UP001165240"/>
    </source>
</evidence>
<proteinExistence type="predicted"/>
<evidence type="ECO:0000313" key="2">
    <source>
        <dbReference type="EMBL" id="GMG74462.1"/>
    </source>
</evidence>
<feature type="domain" description="Transposase DDE" evidence="1">
    <location>
        <begin position="110"/>
        <end position="227"/>
    </location>
</feature>
<name>A0AAX6BL39_PRIMG</name>
<dbReference type="AlphaFoldDB" id="A0AAX6BL39"/>
<dbReference type="EMBL" id="BSYK01000001">
    <property type="protein sequence ID" value="GMG74462.1"/>
    <property type="molecule type" value="Genomic_DNA"/>
</dbReference>
<accession>A0AAX6BL39</accession>
<dbReference type="Proteomes" id="UP001165240">
    <property type="component" value="Unassembled WGS sequence"/>
</dbReference>
<comment type="caution">
    <text evidence="2">The sequence shown here is derived from an EMBL/GenBank/DDBJ whole genome shotgun (WGS) entry which is preliminary data.</text>
</comment>
<dbReference type="PANTHER" id="PTHR33408">
    <property type="entry name" value="TRANSPOSASE"/>
    <property type="match status" value="1"/>
</dbReference>